<dbReference type="SMART" id="SM00175">
    <property type="entry name" value="RAB"/>
    <property type="match status" value="1"/>
</dbReference>
<dbReference type="NCBIfam" id="TIGR00231">
    <property type="entry name" value="small_GTP"/>
    <property type="match status" value="1"/>
</dbReference>
<dbReference type="SMART" id="SM00173">
    <property type="entry name" value="RAS"/>
    <property type="match status" value="1"/>
</dbReference>
<dbReference type="SMART" id="SM00174">
    <property type="entry name" value="RHO"/>
    <property type="match status" value="1"/>
</dbReference>
<proteinExistence type="inferred from homology"/>
<evidence type="ECO:0000256" key="1">
    <source>
        <dbReference type="ARBA" id="ARBA00006270"/>
    </source>
</evidence>
<gene>
    <name evidence="2" type="ORF">M9Y10_020661</name>
</gene>
<reference evidence="2 3" key="1">
    <citation type="submission" date="2024-04" db="EMBL/GenBank/DDBJ databases">
        <title>Tritrichomonas musculus Genome.</title>
        <authorList>
            <person name="Alves-Ferreira E."/>
            <person name="Grigg M."/>
            <person name="Lorenzi H."/>
            <person name="Galac M."/>
        </authorList>
    </citation>
    <scope>NUCLEOTIDE SEQUENCE [LARGE SCALE GENOMIC DNA]</scope>
    <source>
        <strain evidence="2 3">EAF2021</strain>
    </source>
</reference>
<dbReference type="Gene3D" id="3.40.50.300">
    <property type="entry name" value="P-loop containing nucleotide triphosphate hydrolases"/>
    <property type="match status" value="1"/>
</dbReference>
<dbReference type="PROSITE" id="PS51419">
    <property type="entry name" value="RAB"/>
    <property type="match status" value="1"/>
</dbReference>
<dbReference type="PRINTS" id="PR00449">
    <property type="entry name" value="RASTRNSFRMNG"/>
</dbReference>
<dbReference type="InterPro" id="IPR050209">
    <property type="entry name" value="Rab_GTPases_membrane_traffic"/>
</dbReference>
<dbReference type="SUPFAM" id="SSF52540">
    <property type="entry name" value="P-loop containing nucleoside triphosphate hydrolases"/>
    <property type="match status" value="1"/>
</dbReference>
<organism evidence="2 3">
    <name type="scientific">Tritrichomonas musculus</name>
    <dbReference type="NCBI Taxonomy" id="1915356"/>
    <lineage>
        <taxon>Eukaryota</taxon>
        <taxon>Metamonada</taxon>
        <taxon>Parabasalia</taxon>
        <taxon>Tritrichomonadida</taxon>
        <taxon>Tritrichomonadidae</taxon>
        <taxon>Tritrichomonas</taxon>
    </lineage>
</organism>
<keyword evidence="3" id="KW-1185">Reference proteome</keyword>
<protein>
    <submittedName>
        <fullName evidence="2">Uncharacterized protein</fullName>
    </submittedName>
</protein>
<name>A0ABR2HF76_9EUKA</name>
<dbReference type="InterPro" id="IPR001806">
    <property type="entry name" value="Small_GTPase"/>
</dbReference>
<dbReference type="SMART" id="SM00176">
    <property type="entry name" value="RAN"/>
    <property type="match status" value="1"/>
</dbReference>
<dbReference type="InterPro" id="IPR027417">
    <property type="entry name" value="P-loop_NTPase"/>
</dbReference>
<dbReference type="PROSITE" id="PS51421">
    <property type="entry name" value="RAS"/>
    <property type="match status" value="1"/>
</dbReference>
<dbReference type="Proteomes" id="UP001470230">
    <property type="component" value="Unassembled WGS sequence"/>
</dbReference>
<sequence length="230" mass="26741">MLSLEPTNKYKIILIGDTNVGKTNFLHRFSQNIFDENLRKTVGIQLTKKKLLINNKVIEMNILDTGGDPKSRPITNFYLQGAIGYFLFYDITNLLTYNSLPRYLEEIRQFSDKNSIIMIIGTKCDMKNERVIFALDAYEFARREKLTFFETSSKLGINISEVFSNFLYQVEKCQKLRSTIKVDIPKAFKTKVFDYFFFLKEKIQRKSDQIQTSISVPDAVDDDADFENPA</sequence>
<dbReference type="PANTHER" id="PTHR47979">
    <property type="entry name" value="DRAB11-RELATED"/>
    <property type="match status" value="1"/>
</dbReference>
<dbReference type="InterPro" id="IPR005225">
    <property type="entry name" value="Small_GTP-bd"/>
</dbReference>
<dbReference type="EMBL" id="JAPFFF010000030">
    <property type="protein sequence ID" value="KAK8845743.1"/>
    <property type="molecule type" value="Genomic_DNA"/>
</dbReference>
<dbReference type="CDD" id="cd00154">
    <property type="entry name" value="Rab"/>
    <property type="match status" value="1"/>
</dbReference>
<evidence type="ECO:0000313" key="2">
    <source>
        <dbReference type="EMBL" id="KAK8845743.1"/>
    </source>
</evidence>
<accession>A0ABR2HF76</accession>
<dbReference type="Pfam" id="PF00071">
    <property type="entry name" value="Ras"/>
    <property type="match status" value="1"/>
</dbReference>
<comment type="similarity">
    <text evidence="1">Belongs to the small GTPase superfamily. Rab family.</text>
</comment>
<comment type="caution">
    <text evidence="2">The sequence shown here is derived from an EMBL/GenBank/DDBJ whole genome shotgun (WGS) entry which is preliminary data.</text>
</comment>
<evidence type="ECO:0000313" key="3">
    <source>
        <dbReference type="Proteomes" id="UP001470230"/>
    </source>
</evidence>